<organism evidence="1 2">
    <name type="scientific">Streptomyces hiroshimensis</name>
    <dbReference type="NCBI Taxonomy" id="66424"/>
    <lineage>
        <taxon>Bacteria</taxon>
        <taxon>Bacillati</taxon>
        <taxon>Actinomycetota</taxon>
        <taxon>Actinomycetes</taxon>
        <taxon>Kitasatosporales</taxon>
        <taxon>Streptomycetaceae</taxon>
        <taxon>Streptomyces</taxon>
    </lineage>
</organism>
<accession>A0ABQ2YKE8</accession>
<reference evidence="2" key="1">
    <citation type="journal article" date="2019" name="Int. J. Syst. Evol. Microbiol.">
        <title>The Global Catalogue of Microorganisms (GCM) 10K type strain sequencing project: providing services to taxonomists for standard genome sequencing and annotation.</title>
        <authorList>
            <consortium name="The Broad Institute Genomics Platform"/>
            <consortium name="The Broad Institute Genome Sequencing Center for Infectious Disease"/>
            <person name="Wu L."/>
            <person name="Ma J."/>
        </authorList>
    </citation>
    <scope>NUCLEOTIDE SEQUENCE [LARGE SCALE GENOMIC DNA]</scope>
    <source>
        <strain evidence="2">JCM 4586</strain>
    </source>
</reference>
<sequence length="39" mass="4450">MHVPLDLVHVAEYVWAAAQMLAHERLYPTPGQQNYDLTA</sequence>
<comment type="caution">
    <text evidence="1">The sequence shown here is derived from an EMBL/GenBank/DDBJ whole genome shotgun (WGS) entry which is preliminary data.</text>
</comment>
<evidence type="ECO:0000313" key="2">
    <source>
        <dbReference type="Proteomes" id="UP000659223"/>
    </source>
</evidence>
<dbReference type="EMBL" id="BMUT01000007">
    <property type="protein sequence ID" value="GGX87310.1"/>
    <property type="molecule type" value="Genomic_DNA"/>
</dbReference>
<gene>
    <name evidence="1" type="ORF">GCM10010324_36000</name>
</gene>
<evidence type="ECO:0000313" key="1">
    <source>
        <dbReference type="EMBL" id="GGX87310.1"/>
    </source>
</evidence>
<protein>
    <submittedName>
        <fullName evidence="1">Uncharacterized protein</fullName>
    </submittedName>
</protein>
<dbReference type="Proteomes" id="UP000659223">
    <property type="component" value="Unassembled WGS sequence"/>
</dbReference>
<keyword evidence="2" id="KW-1185">Reference proteome</keyword>
<proteinExistence type="predicted"/>
<name>A0ABQ2YKE8_9ACTN</name>